<name>A0A8E0VIS1_9TREM</name>
<organism evidence="2 3">
    <name type="scientific">Fasciolopsis buskii</name>
    <dbReference type="NCBI Taxonomy" id="27845"/>
    <lineage>
        <taxon>Eukaryota</taxon>
        <taxon>Metazoa</taxon>
        <taxon>Spiralia</taxon>
        <taxon>Lophotrochozoa</taxon>
        <taxon>Platyhelminthes</taxon>
        <taxon>Trematoda</taxon>
        <taxon>Digenea</taxon>
        <taxon>Plagiorchiida</taxon>
        <taxon>Echinostomata</taxon>
        <taxon>Echinostomatoidea</taxon>
        <taxon>Fasciolidae</taxon>
        <taxon>Fasciolopsis</taxon>
    </lineage>
</organism>
<keyword evidence="3" id="KW-1185">Reference proteome</keyword>
<feature type="region of interest" description="Disordered" evidence="1">
    <location>
        <begin position="69"/>
        <end position="197"/>
    </location>
</feature>
<evidence type="ECO:0000313" key="3">
    <source>
        <dbReference type="Proteomes" id="UP000728185"/>
    </source>
</evidence>
<gene>
    <name evidence="2" type="ORF">FBUS_08041</name>
</gene>
<evidence type="ECO:0000313" key="2">
    <source>
        <dbReference type="EMBL" id="KAA0188114.1"/>
    </source>
</evidence>
<comment type="caution">
    <text evidence="2">The sequence shown here is derived from an EMBL/GenBank/DDBJ whole genome shotgun (WGS) entry which is preliminary data.</text>
</comment>
<feature type="compositionally biased region" description="Polar residues" evidence="1">
    <location>
        <begin position="156"/>
        <end position="187"/>
    </location>
</feature>
<dbReference type="AlphaFoldDB" id="A0A8E0VIS1"/>
<protein>
    <submittedName>
        <fullName evidence="2">Uncharacterized protein</fullName>
    </submittedName>
</protein>
<proteinExistence type="predicted"/>
<dbReference type="OrthoDB" id="6286552at2759"/>
<dbReference type="EMBL" id="LUCM01008629">
    <property type="protein sequence ID" value="KAA0188114.1"/>
    <property type="molecule type" value="Genomic_DNA"/>
</dbReference>
<reference evidence="2" key="1">
    <citation type="submission" date="2019-05" db="EMBL/GenBank/DDBJ databases">
        <title>Annotation for the trematode Fasciolopsis buski.</title>
        <authorList>
            <person name="Choi Y.-J."/>
        </authorList>
    </citation>
    <scope>NUCLEOTIDE SEQUENCE</scope>
    <source>
        <strain evidence="2">HT</strain>
        <tissue evidence="2">Whole worm</tissue>
    </source>
</reference>
<accession>A0A8E0VIS1</accession>
<sequence>MCTRDRTQLQSFTVHSPLSSDPILRTPLSKWDSDVLRYSPERDIIALHSPILFDSDDTDDLDFIQKQQQQKQQQHQQAAFSNRKSKRGISTNHQSGESGPNAVPSGPYRRAGSQRGRAVGSHCNGTERGTGESRRLRQSGPVAHTGDVKNHAAKSTMEQTTASQYSERTSESADQTSTSLITSSIHPSTGIADDSGLGESIRPLATTKSCQDLITINFSVHALHFPRSQSWPEIHLLGLSNTMNHDEDAEDDDLAVEEHHVDGDLFADQNAIITRTRSCGALPDDLADLFADIPIRRTNSFPNWSMIEGNSGDNNVDIQPLTDDHHPILEGKIEGRVTTVKLESTELVSS</sequence>
<dbReference type="Proteomes" id="UP000728185">
    <property type="component" value="Unassembled WGS sequence"/>
</dbReference>
<evidence type="ECO:0000256" key="1">
    <source>
        <dbReference type="SAM" id="MobiDB-lite"/>
    </source>
</evidence>
<feature type="compositionally biased region" description="Polar residues" evidence="1">
    <location>
        <begin position="78"/>
        <end position="98"/>
    </location>
</feature>